<organism evidence="1 2">
    <name type="scientific">Halocaridina rubra</name>
    <name type="common">Hawaiian red shrimp</name>
    <dbReference type="NCBI Taxonomy" id="373956"/>
    <lineage>
        <taxon>Eukaryota</taxon>
        <taxon>Metazoa</taxon>
        <taxon>Ecdysozoa</taxon>
        <taxon>Arthropoda</taxon>
        <taxon>Crustacea</taxon>
        <taxon>Multicrustacea</taxon>
        <taxon>Malacostraca</taxon>
        <taxon>Eumalacostraca</taxon>
        <taxon>Eucarida</taxon>
        <taxon>Decapoda</taxon>
        <taxon>Pleocyemata</taxon>
        <taxon>Caridea</taxon>
        <taxon>Atyoidea</taxon>
        <taxon>Atyidae</taxon>
        <taxon>Halocaridina</taxon>
    </lineage>
</organism>
<comment type="caution">
    <text evidence="1">The sequence shown here is derived from an EMBL/GenBank/DDBJ whole genome shotgun (WGS) entry which is preliminary data.</text>
</comment>
<gene>
    <name evidence="1" type="ORF">SK128_021459</name>
</gene>
<proteinExistence type="predicted"/>
<sequence length="56" mass="6389">KYKSSFITILITKLITEEFTVKQATEDAHTLFVNSSIEESTKTELVTIVREDVDLL</sequence>
<evidence type="ECO:0000313" key="2">
    <source>
        <dbReference type="Proteomes" id="UP001381693"/>
    </source>
</evidence>
<dbReference type="EMBL" id="JAXCGZ010008836">
    <property type="protein sequence ID" value="KAK7077432.1"/>
    <property type="molecule type" value="Genomic_DNA"/>
</dbReference>
<protein>
    <submittedName>
        <fullName evidence="1">Uncharacterized protein</fullName>
    </submittedName>
</protein>
<accession>A0AAN8X6G0</accession>
<keyword evidence="2" id="KW-1185">Reference proteome</keyword>
<evidence type="ECO:0000313" key="1">
    <source>
        <dbReference type="EMBL" id="KAK7077432.1"/>
    </source>
</evidence>
<feature type="non-terminal residue" evidence="1">
    <location>
        <position position="56"/>
    </location>
</feature>
<feature type="non-terminal residue" evidence="1">
    <location>
        <position position="1"/>
    </location>
</feature>
<reference evidence="1 2" key="1">
    <citation type="submission" date="2023-11" db="EMBL/GenBank/DDBJ databases">
        <title>Halocaridina rubra genome assembly.</title>
        <authorList>
            <person name="Smith C."/>
        </authorList>
    </citation>
    <scope>NUCLEOTIDE SEQUENCE [LARGE SCALE GENOMIC DNA]</scope>
    <source>
        <strain evidence="1">EP-1</strain>
        <tissue evidence="1">Whole</tissue>
    </source>
</reference>
<dbReference type="Proteomes" id="UP001381693">
    <property type="component" value="Unassembled WGS sequence"/>
</dbReference>
<name>A0AAN8X6G0_HALRR</name>
<dbReference type="AlphaFoldDB" id="A0AAN8X6G0"/>